<evidence type="ECO:0000259" key="4">
    <source>
        <dbReference type="PROSITE" id="PS50279"/>
    </source>
</evidence>
<name>E9GKR3_DAPPU</name>
<dbReference type="FunCoup" id="E9GKR3">
    <property type="interactions" value="61"/>
</dbReference>
<keyword evidence="6" id="KW-1185">Reference proteome</keyword>
<accession>E9GKR3</accession>
<keyword evidence="2" id="KW-0722">Serine protease inhibitor</keyword>
<feature type="non-terminal residue" evidence="5">
    <location>
        <position position="112"/>
    </location>
</feature>
<dbReference type="GO" id="GO:0005615">
    <property type="term" value="C:extracellular space"/>
    <property type="evidence" value="ECO:0000318"/>
    <property type="project" value="GO_Central"/>
</dbReference>
<sequence>RFFFDTQTGKCLIFNYTGCDGNRNNFESESECDLTCNGLQGPTNVTTGGDNDEIISDDICMLPPLKGTLSCSGVFYRWTYNSTTEVCEKFVYGGCQATENVFRNQHACLAKC</sequence>
<dbReference type="SUPFAM" id="SSF57362">
    <property type="entry name" value="BPTI-like"/>
    <property type="match status" value="2"/>
</dbReference>
<dbReference type="PROSITE" id="PS50279">
    <property type="entry name" value="BPTI_KUNITZ_2"/>
    <property type="match status" value="2"/>
</dbReference>
<feature type="domain" description="BPTI/Kunitz inhibitor" evidence="4">
    <location>
        <begin position="60"/>
        <end position="112"/>
    </location>
</feature>
<dbReference type="AlphaFoldDB" id="E9GKR3"/>
<gene>
    <name evidence="5" type="ORF">DAPPUDRAFT_28224</name>
</gene>
<dbReference type="PRINTS" id="PR00759">
    <property type="entry name" value="BASICPTASE"/>
</dbReference>
<dbReference type="PhylomeDB" id="E9GKR3"/>
<evidence type="ECO:0000313" key="6">
    <source>
        <dbReference type="Proteomes" id="UP000000305"/>
    </source>
</evidence>
<dbReference type="OrthoDB" id="4473401at2759"/>
<dbReference type="InterPro" id="IPR050098">
    <property type="entry name" value="TFPI/VKTCI-like"/>
</dbReference>
<dbReference type="eggNOG" id="KOG4597">
    <property type="taxonomic scope" value="Eukaryota"/>
</dbReference>
<evidence type="ECO:0000256" key="3">
    <source>
        <dbReference type="ARBA" id="ARBA00023157"/>
    </source>
</evidence>
<dbReference type="GO" id="GO:0004867">
    <property type="term" value="F:serine-type endopeptidase inhibitor activity"/>
    <property type="evidence" value="ECO:0000318"/>
    <property type="project" value="GO_Central"/>
</dbReference>
<dbReference type="OMA" id="WCKASFP"/>
<evidence type="ECO:0000256" key="1">
    <source>
        <dbReference type="ARBA" id="ARBA00022690"/>
    </source>
</evidence>
<dbReference type="Pfam" id="PF00014">
    <property type="entry name" value="Kunitz_BPTI"/>
    <property type="match status" value="2"/>
</dbReference>
<dbReference type="CDD" id="cd00109">
    <property type="entry name" value="Kunitz-type"/>
    <property type="match status" value="2"/>
</dbReference>
<dbReference type="InParanoid" id="E9GKR3"/>
<dbReference type="PROSITE" id="PS00280">
    <property type="entry name" value="BPTI_KUNITZ_1"/>
    <property type="match status" value="2"/>
</dbReference>
<dbReference type="PANTHER" id="PTHR10083:SF374">
    <property type="entry name" value="BPTI_KUNITZ INHIBITOR DOMAIN-CONTAINING PROTEIN"/>
    <property type="match status" value="1"/>
</dbReference>
<dbReference type="EMBL" id="GL732550">
    <property type="protein sequence ID" value="EFX79924.1"/>
    <property type="molecule type" value="Genomic_DNA"/>
</dbReference>
<dbReference type="KEGG" id="dpx:DAPPUDRAFT_28224"/>
<dbReference type="PANTHER" id="PTHR10083">
    <property type="entry name" value="KUNITZ-TYPE PROTEASE INHIBITOR-RELATED"/>
    <property type="match status" value="1"/>
</dbReference>
<dbReference type="InterPro" id="IPR020901">
    <property type="entry name" value="Prtase_inh_Kunz-CS"/>
</dbReference>
<feature type="domain" description="BPTI/Kunitz inhibitor" evidence="4">
    <location>
        <begin position="1"/>
        <end position="36"/>
    </location>
</feature>
<reference evidence="5 6" key="1">
    <citation type="journal article" date="2011" name="Science">
        <title>The ecoresponsive genome of Daphnia pulex.</title>
        <authorList>
            <person name="Colbourne J.K."/>
            <person name="Pfrender M.E."/>
            <person name="Gilbert D."/>
            <person name="Thomas W.K."/>
            <person name="Tucker A."/>
            <person name="Oakley T.H."/>
            <person name="Tokishita S."/>
            <person name="Aerts A."/>
            <person name="Arnold G.J."/>
            <person name="Basu M.K."/>
            <person name="Bauer D.J."/>
            <person name="Caceres C.E."/>
            <person name="Carmel L."/>
            <person name="Casola C."/>
            <person name="Choi J.H."/>
            <person name="Detter J.C."/>
            <person name="Dong Q."/>
            <person name="Dusheyko S."/>
            <person name="Eads B.D."/>
            <person name="Frohlich T."/>
            <person name="Geiler-Samerotte K.A."/>
            <person name="Gerlach D."/>
            <person name="Hatcher P."/>
            <person name="Jogdeo S."/>
            <person name="Krijgsveld J."/>
            <person name="Kriventseva E.V."/>
            <person name="Kultz D."/>
            <person name="Laforsch C."/>
            <person name="Lindquist E."/>
            <person name="Lopez J."/>
            <person name="Manak J.R."/>
            <person name="Muller J."/>
            <person name="Pangilinan J."/>
            <person name="Patwardhan R.P."/>
            <person name="Pitluck S."/>
            <person name="Pritham E.J."/>
            <person name="Rechtsteiner A."/>
            <person name="Rho M."/>
            <person name="Rogozin I.B."/>
            <person name="Sakarya O."/>
            <person name="Salamov A."/>
            <person name="Schaack S."/>
            <person name="Shapiro H."/>
            <person name="Shiga Y."/>
            <person name="Skalitzky C."/>
            <person name="Smith Z."/>
            <person name="Souvorov A."/>
            <person name="Sung W."/>
            <person name="Tang Z."/>
            <person name="Tsuchiya D."/>
            <person name="Tu H."/>
            <person name="Vos H."/>
            <person name="Wang M."/>
            <person name="Wolf Y.I."/>
            <person name="Yamagata H."/>
            <person name="Yamada T."/>
            <person name="Ye Y."/>
            <person name="Shaw J.R."/>
            <person name="Andrews J."/>
            <person name="Crease T.J."/>
            <person name="Tang H."/>
            <person name="Lucas S.M."/>
            <person name="Robertson H.M."/>
            <person name="Bork P."/>
            <person name="Koonin E.V."/>
            <person name="Zdobnov E.M."/>
            <person name="Grigoriev I.V."/>
            <person name="Lynch M."/>
            <person name="Boore J.L."/>
        </authorList>
    </citation>
    <scope>NUCLEOTIDE SEQUENCE [LARGE SCALE GENOMIC DNA]</scope>
</reference>
<dbReference type="InterPro" id="IPR036880">
    <property type="entry name" value="Kunitz_BPTI_sf"/>
</dbReference>
<dbReference type="Gene3D" id="4.10.410.10">
    <property type="entry name" value="Pancreatic trypsin inhibitor Kunitz domain"/>
    <property type="match status" value="2"/>
</dbReference>
<organism evidence="5 6">
    <name type="scientific">Daphnia pulex</name>
    <name type="common">Water flea</name>
    <dbReference type="NCBI Taxonomy" id="6669"/>
    <lineage>
        <taxon>Eukaryota</taxon>
        <taxon>Metazoa</taxon>
        <taxon>Ecdysozoa</taxon>
        <taxon>Arthropoda</taxon>
        <taxon>Crustacea</taxon>
        <taxon>Branchiopoda</taxon>
        <taxon>Diplostraca</taxon>
        <taxon>Cladocera</taxon>
        <taxon>Anomopoda</taxon>
        <taxon>Daphniidae</taxon>
        <taxon>Daphnia</taxon>
    </lineage>
</organism>
<feature type="non-terminal residue" evidence="5">
    <location>
        <position position="1"/>
    </location>
</feature>
<dbReference type="InterPro" id="IPR002223">
    <property type="entry name" value="Kunitz_BPTI"/>
</dbReference>
<keyword evidence="3" id="KW-1015">Disulfide bond</keyword>
<evidence type="ECO:0000313" key="5">
    <source>
        <dbReference type="EMBL" id="EFX79924.1"/>
    </source>
</evidence>
<dbReference type="HOGENOM" id="CLU_112937_0_0_1"/>
<dbReference type="SMART" id="SM00131">
    <property type="entry name" value="KU"/>
    <property type="match status" value="2"/>
</dbReference>
<evidence type="ECO:0000256" key="2">
    <source>
        <dbReference type="ARBA" id="ARBA00022900"/>
    </source>
</evidence>
<protein>
    <recommendedName>
        <fullName evidence="4">BPTI/Kunitz inhibitor domain-containing protein</fullName>
    </recommendedName>
</protein>
<keyword evidence="1" id="KW-0646">Protease inhibitor</keyword>
<proteinExistence type="predicted"/>
<dbReference type="Proteomes" id="UP000000305">
    <property type="component" value="Unassembled WGS sequence"/>
</dbReference>